<feature type="domain" description="NB-ARC" evidence="4">
    <location>
        <begin position="129"/>
        <end position="221"/>
    </location>
</feature>
<name>B9T8C8_RICCO</name>
<evidence type="ECO:0000259" key="4">
    <source>
        <dbReference type="Pfam" id="PF00931"/>
    </source>
</evidence>
<dbReference type="PANTHER" id="PTHR33463">
    <property type="entry name" value="NB-ARC DOMAIN-CONTAINING PROTEIN-RELATED"/>
    <property type="match status" value="1"/>
</dbReference>
<dbReference type="AlphaFoldDB" id="B9T8C8"/>
<dbReference type="eggNOG" id="KOG4658">
    <property type="taxonomic scope" value="Eukaryota"/>
</dbReference>
<dbReference type="InterPro" id="IPR002182">
    <property type="entry name" value="NB-ARC"/>
</dbReference>
<dbReference type="SUPFAM" id="SSF52058">
    <property type="entry name" value="L domain-like"/>
    <property type="match status" value="1"/>
</dbReference>
<evidence type="ECO:0000256" key="3">
    <source>
        <dbReference type="SAM" id="Coils"/>
    </source>
</evidence>
<accession>B9T8C8</accession>
<dbReference type="Gene3D" id="3.80.10.10">
    <property type="entry name" value="Ribonuclease Inhibitor"/>
    <property type="match status" value="2"/>
</dbReference>
<dbReference type="EMBL" id="EQ974996">
    <property type="protein sequence ID" value="EEF27886.1"/>
    <property type="molecule type" value="Genomic_DNA"/>
</dbReference>
<dbReference type="PANTHER" id="PTHR33463:SF187">
    <property type="entry name" value="AND NB-ARC DOMAIN DISEASE RESISTANCE PROTEIN, PUTATIVE-RELATED"/>
    <property type="match status" value="1"/>
</dbReference>
<dbReference type="InterPro" id="IPR027417">
    <property type="entry name" value="P-loop_NTPase"/>
</dbReference>
<reference evidence="7" key="1">
    <citation type="journal article" date="2010" name="Nat. Biotechnol.">
        <title>Draft genome sequence of the oilseed species Ricinus communis.</title>
        <authorList>
            <person name="Chan A.P."/>
            <person name="Crabtree J."/>
            <person name="Zhao Q."/>
            <person name="Lorenzi H."/>
            <person name="Orvis J."/>
            <person name="Puiu D."/>
            <person name="Melake-Berhan A."/>
            <person name="Jones K.M."/>
            <person name="Redman J."/>
            <person name="Chen G."/>
            <person name="Cahoon E.B."/>
            <person name="Gedil M."/>
            <person name="Stanke M."/>
            <person name="Haas B.J."/>
            <person name="Wortman J.R."/>
            <person name="Fraser-Liggett C.M."/>
            <person name="Ravel J."/>
            <person name="Rabinowicz P.D."/>
        </authorList>
    </citation>
    <scope>NUCLEOTIDE SEQUENCE [LARGE SCALE GENOMIC DNA]</scope>
    <source>
        <strain evidence="7">cv. Hale</strain>
    </source>
</reference>
<dbReference type="InterPro" id="IPR050905">
    <property type="entry name" value="Plant_NBS-LRR"/>
</dbReference>
<dbReference type="Pfam" id="PF00931">
    <property type="entry name" value="NB-ARC"/>
    <property type="match status" value="1"/>
</dbReference>
<evidence type="ECO:0000259" key="5">
    <source>
        <dbReference type="Pfam" id="PF23247"/>
    </source>
</evidence>
<protein>
    <submittedName>
        <fullName evidence="6">Uncharacterized protein</fullName>
    </submittedName>
</protein>
<keyword evidence="2" id="KW-0611">Plant defense</keyword>
<organism evidence="6 7">
    <name type="scientific">Ricinus communis</name>
    <name type="common">Castor bean</name>
    <dbReference type="NCBI Taxonomy" id="3988"/>
    <lineage>
        <taxon>Eukaryota</taxon>
        <taxon>Viridiplantae</taxon>
        <taxon>Streptophyta</taxon>
        <taxon>Embryophyta</taxon>
        <taxon>Tracheophyta</taxon>
        <taxon>Spermatophyta</taxon>
        <taxon>Magnoliopsida</taxon>
        <taxon>eudicotyledons</taxon>
        <taxon>Gunneridae</taxon>
        <taxon>Pentapetalae</taxon>
        <taxon>rosids</taxon>
        <taxon>fabids</taxon>
        <taxon>Malpighiales</taxon>
        <taxon>Euphorbiaceae</taxon>
        <taxon>Acalyphoideae</taxon>
        <taxon>Acalypheae</taxon>
        <taxon>Ricinus</taxon>
    </lineage>
</organism>
<dbReference type="PRINTS" id="PR00364">
    <property type="entry name" value="DISEASERSIST"/>
</dbReference>
<evidence type="ECO:0000256" key="1">
    <source>
        <dbReference type="ARBA" id="ARBA00008894"/>
    </source>
</evidence>
<dbReference type="Proteomes" id="UP000008311">
    <property type="component" value="Unassembled WGS sequence"/>
</dbReference>
<keyword evidence="3" id="KW-0175">Coiled coil</keyword>
<dbReference type="InParanoid" id="B9T8C8"/>
<keyword evidence="7" id="KW-1185">Reference proteome</keyword>
<dbReference type="InterPro" id="IPR032675">
    <property type="entry name" value="LRR_dom_sf"/>
</dbReference>
<evidence type="ECO:0000313" key="6">
    <source>
        <dbReference type="EMBL" id="EEF27886.1"/>
    </source>
</evidence>
<feature type="domain" description="Disease resistance protein At4g27190-like leucine-rich repeats" evidence="5">
    <location>
        <begin position="622"/>
        <end position="715"/>
    </location>
</feature>
<dbReference type="InterPro" id="IPR057135">
    <property type="entry name" value="At4g27190-like_LRR"/>
</dbReference>
<dbReference type="Pfam" id="PF23247">
    <property type="entry name" value="LRR_RPS2"/>
    <property type="match status" value="1"/>
</dbReference>
<feature type="coiled-coil region" evidence="3">
    <location>
        <begin position="39"/>
        <end position="66"/>
    </location>
</feature>
<dbReference type="FunCoup" id="B9T8C8">
    <property type="interactions" value="16"/>
</dbReference>
<comment type="similarity">
    <text evidence="1">Belongs to the disease resistance NB-LRR family.</text>
</comment>
<dbReference type="SUPFAM" id="SSF52540">
    <property type="entry name" value="P-loop containing nucleoside triphosphate hydrolases"/>
    <property type="match status" value="1"/>
</dbReference>
<sequence>MAGVMNEEKMQSLIRGLERLESIEADKMEDLQIARLRTGKEARNELQNWLRNVERMKAEVQKIKEKWEQGGLRSILLGNRVEKMTEEVKELIGQSGRFQVQEHLVLETHDNGGVALLAPRLVGEQFEINKNKIWEWLMEDEGSTIGIFGMGGVGKTTLVTHVHNQLCEIQRKVYWITVSQDFSIQKLQNHIAKAIGLNISDEVDEKKRAALLWKALEKEKFGVIEERSRQAEFEKGHSMLNKLERVCLLEGVSDYNGCPYVKMHDLIRDMAIQLMEVDTNSKTPVCTTSEVVDCDSWNADLVRISVKDRYYEMHPKLSVVVLRYADFEGISIPLLDKWHGLNNLNISVDPYIQKLPDYVSNLSNLTTLSLRNCRVLRYVPSLEKLKALKKLDLNFIRVEEVPQGMEFLFNLKYLGLFRTSIKEFPPGILPKLSCLQVLLLDLGLSVEVEEVASLRKLESLCCWFHDLNEFNTHFQYMEEPPELKLRNRGMWKEVPLKAYFLWIRSSRGFPYVDAAEEFTDKILHIGEKLEFVLGKRVISAFYGIEHDKEWEEKRVEIQFYNRGMCLKNESRLKWLDICSMFGIECLSSLCSSSALQSLERIEINQSMDLRALISTATPAATIPATTFSILKQFKIFKCPGIKKLFPPGLLSNLQNLEKIEVDDCENIEELIAEEEEGEQGQDRHHSNASCSIPLRKLQLFSLYDLPKLKSICHGEMICISQIFWGNKLSEATADTNISSIVDQTIRADT</sequence>
<evidence type="ECO:0000256" key="2">
    <source>
        <dbReference type="ARBA" id="ARBA00022821"/>
    </source>
</evidence>
<dbReference type="GO" id="GO:0043531">
    <property type="term" value="F:ADP binding"/>
    <property type="evidence" value="ECO:0007669"/>
    <property type="project" value="InterPro"/>
</dbReference>
<evidence type="ECO:0000313" key="7">
    <source>
        <dbReference type="Proteomes" id="UP000008311"/>
    </source>
</evidence>
<proteinExistence type="inferred from homology"/>
<gene>
    <name evidence="6" type="ORF">RCOM_0335820</name>
</gene>
<dbReference type="Gene3D" id="3.40.50.300">
    <property type="entry name" value="P-loop containing nucleotide triphosphate hydrolases"/>
    <property type="match status" value="1"/>
</dbReference>